<evidence type="ECO:0000313" key="2">
    <source>
        <dbReference type="Proteomes" id="UP000886757"/>
    </source>
</evidence>
<comment type="caution">
    <text evidence="1">The sequence shown here is derived from an EMBL/GenBank/DDBJ whole genome shotgun (WGS) entry which is preliminary data.</text>
</comment>
<reference evidence="1" key="1">
    <citation type="submission" date="2020-10" db="EMBL/GenBank/DDBJ databases">
        <authorList>
            <person name="Gilroy R."/>
        </authorList>
    </citation>
    <scope>NUCLEOTIDE SEQUENCE</scope>
    <source>
        <strain evidence="1">ChiSjej4B22-8148</strain>
    </source>
</reference>
<reference evidence="1" key="2">
    <citation type="journal article" date="2021" name="PeerJ">
        <title>Extensive microbial diversity within the chicken gut microbiome revealed by metagenomics and culture.</title>
        <authorList>
            <person name="Gilroy R."/>
            <person name="Ravi A."/>
            <person name="Getino M."/>
            <person name="Pursley I."/>
            <person name="Horton D.L."/>
            <person name="Alikhan N.F."/>
            <person name="Baker D."/>
            <person name="Gharbi K."/>
            <person name="Hall N."/>
            <person name="Watson M."/>
            <person name="Adriaenssens E.M."/>
            <person name="Foster-Nyarko E."/>
            <person name="Jarju S."/>
            <person name="Secka A."/>
            <person name="Antonio M."/>
            <person name="Oren A."/>
            <person name="Chaudhuri R.R."/>
            <person name="La Ragione R."/>
            <person name="Hildebrand F."/>
            <person name="Pallen M.J."/>
        </authorList>
    </citation>
    <scope>NUCLEOTIDE SEQUENCE</scope>
    <source>
        <strain evidence="1">ChiSjej4B22-8148</strain>
    </source>
</reference>
<dbReference type="EMBL" id="DVGK01000069">
    <property type="protein sequence ID" value="HIR13453.1"/>
    <property type="molecule type" value="Genomic_DNA"/>
</dbReference>
<dbReference type="AlphaFoldDB" id="A0A9D1DA98"/>
<accession>A0A9D1DA98</accession>
<sequence length="315" mass="35630">MKTKYFRFLYHGDKGCFIHAGELEDTATQERFIFIYLGGTKQLADQEDTDNSLFLCPETVDLVVAGDDSQAVTAALGRLTKAAQVKLLIVPEEEMVEKLSRKYRAERVLCLSADKTSGESGDGADTLRLSQAGWKFFIKSYEAGRLVMAHGPEEARPGKRYEDCVMGVYGLDRKEWEAEAPVTDGYVWAAGRTLYEDYDVCRYQKRKDGDCYLAGSLLLGNINAEKYFGGICDDLGDFLREIRFFLLPSLGREEDWTDEILETGNVKNKRYFIGMEQVMEEKVAARIAFGNFYQIPVSVGEEQGIRCAGFLKYRE</sequence>
<organism evidence="1 2">
    <name type="scientific">Candidatus Choladousia intestinavium</name>
    <dbReference type="NCBI Taxonomy" id="2840727"/>
    <lineage>
        <taxon>Bacteria</taxon>
        <taxon>Bacillati</taxon>
        <taxon>Bacillota</taxon>
        <taxon>Clostridia</taxon>
        <taxon>Lachnospirales</taxon>
        <taxon>Lachnospiraceae</taxon>
        <taxon>Lachnospiraceae incertae sedis</taxon>
        <taxon>Candidatus Choladousia</taxon>
    </lineage>
</organism>
<proteinExistence type="predicted"/>
<name>A0A9D1DA98_9FIRM</name>
<evidence type="ECO:0000313" key="1">
    <source>
        <dbReference type="EMBL" id="HIR13453.1"/>
    </source>
</evidence>
<gene>
    <name evidence="1" type="ORF">IAB31_05980</name>
</gene>
<dbReference type="Proteomes" id="UP000886757">
    <property type="component" value="Unassembled WGS sequence"/>
</dbReference>
<protein>
    <submittedName>
        <fullName evidence="1">Uncharacterized protein</fullName>
    </submittedName>
</protein>